<evidence type="ECO:0000256" key="1">
    <source>
        <dbReference type="SAM" id="MobiDB-lite"/>
    </source>
</evidence>
<feature type="region of interest" description="Disordered" evidence="1">
    <location>
        <begin position="1"/>
        <end position="265"/>
    </location>
</feature>
<feature type="compositionally biased region" description="Polar residues" evidence="1">
    <location>
        <begin position="1"/>
        <end position="12"/>
    </location>
</feature>
<comment type="caution">
    <text evidence="2">The sequence shown here is derived from an EMBL/GenBank/DDBJ whole genome shotgun (WGS) entry which is preliminary data.</text>
</comment>
<reference evidence="2" key="1">
    <citation type="submission" date="2021-02" db="EMBL/GenBank/DDBJ databases">
        <title>First Annotated Genome of the Yellow-green Alga Tribonema minus.</title>
        <authorList>
            <person name="Mahan K.M."/>
        </authorList>
    </citation>
    <scope>NUCLEOTIDE SEQUENCE</scope>
    <source>
        <strain evidence="2">UTEX B ZZ1240</strain>
    </source>
</reference>
<dbReference type="AlphaFoldDB" id="A0A835ZIX2"/>
<feature type="compositionally biased region" description="Basic and acidic residues" evidence="1">
    <location>
        <begin position="66"/>
        <end position="84"/>
    </location>
</feature>
<accession>A0A835ZIX2</accession>
<proteinExistence type="predicted"/>
<keyword evidence="3" id="KW-1185">Reference proteome</keyword>
<gene>
    <name evidence="2" type="ORF">JKP88DRAFT_266354</name>
</gene>
<feature type="compositionally biased region" description="Low complexity" evidence="1">
    <location>
        <begin position="47"/>
        <end position="56"/>
    </location>
</feature>
<protein>
    <submittedName>
        <fullName evidence="2">Uncharacterized protein</fullName>
    </submittedName>
</protein>
<organism evidence="2 3">
    <name type="scientific">Tribonema minus</name>
    <dbReference type="NCBI Taxonomy" id="303371"/>
    <lineage>
        <taxon>Eukaryota</taxon>
        <taxon>Sar</taxon>
        <taxon>Stramenopiles</taxon>
        <taxon>Ochrophyta</taxon>
        <taxon>PX clade</taxon>
        <taxon>Xanthophyceae</taxon>
        <taxon>Tribonematales</taxon>
        <taxon>Tribonemataceae</taxon>
        <taxon>Tribonema</taxon>
    </lineage>
</organism>
<feature type="compositionally biased region" description="Polar residues" evidence="1">
    <location>
        <begin position="146"/>
        <end position="160"/>
    </location>
</feature>
<dbReference type="Proteomes" id="UP000664859">
    <property type="component" value="Unassembled WGS sequence"/>
</dbReference>
<feature type="compositionally biased region" description="Gly residues" evidence="1">
    <location>
        <begin position="98"/>
        <end position="107"/>
    </location>
</feature>
<dbReference type="EMBL" id="JAFCMP010000011">
    <property type="protein sequence ID" value="KAG5192065.1"/>
    <property type="molecule type" value="Genomic_DNA"/>
</dbReference>
<sequence length="427" mass="44777">MTSVVTSPSRNGSHALPPEAPMQQQIVGILSPRSVAAAAAGTGGGSVSSAGASSVGYDIEDPSPVAEERRSPERVRSRRSSAEAHHHHSRFSTSASQPGGGLGGLGSEGSMISIAQQLPRPQRSHSHESQGVTGRRGSRGPYPSPSDRSSGGDTSPGSLHSRSQSRQRGRGTRDRDGRSAQHDATQHMPGAGGGGGGPDDASETSEPPGAGGQGGVDRGVAFRRDRTRGDRGSSGTNGSVTSYVREGAGGGQGRRRLRHTNSGAKPARMAVQDALKLLSISDTATGVALYQQHWSRWIEPKDQASLGKLIGAFYQFASMVLCMHDDTITVAVFYDVPKSTTTSSRSQDMMREFLEAARAEFSKLYRVQVEAMAPRLQQFANGSGDAAALQVLQEGYTGFAATVEQLKRSCFPQPEDTISAAPTAPPT</sequence>
<name>A0A835ZIX2_9STRA</name>
<evidence type="ECO:0000313" key="3">
    <source>
        <dbReference type="Proteomes" id="UP000664859"/>
    </source>
</evidence>
<evidence type="ECO:0000313" key="2">
    <source>
        <dbReference type="EMBL" id="KAG5192065.1"/>
    </source>
</evidence>
<feature type="compositionally biased region" description="Basic and acidic residues" evidence="1">
    <location>
        <begin position="220"/>
        <end position="231"/>
    </location>
</feature>
<feature type="compositionally biased region" description="Basic and acidic residues" evidence="1">
    <location>
        <begin position="171"/>
        <end position="185"/>
    </location>
</feature>